<keyword evidence="4" id="KW-1185">Reference proteome</keyword>
<dbReference type="PANTHER" id="PTHR21113">
    <property type="entry name" value="AGAP001705-PA"/>
    <property type="match status" value="1"/>
</dbReference>
<name>A0A1D2M3E0_ORCCI</name>
<dbReference type="Pfam" id="PF03067">
    <property type="entry name" value="LPMO_10"/>
    <property type="match status" value="1"/>
</dbReference>
<dbReference type="STRING" id="48709.A0A1D2M3E0"/>
<evidence type="ECO:0000313" key="4">
    <source>
        <dbReference type="Proteomes" id="UP000094527"/>
    </source>
</evidence>
<dbReference type="Proteomes" id="UP000094527">
    <property type="component" value="Unassembled WGS sequence"/>
</dbReference>
<feature type="domain" description="Chitin-binding type-4" evidence="2">
    <location>
        <begin position="24"/>
        <end position="220"/>
    </location>
</feature>
<keyword evidence="1" id="KW-0732">Signal</keyword>
<evidence type="ECO:0000313" key="3">
    <source>
        <dbReference type="EMBL" id="ODM87454.1"/>
    </source>
</evidence>
<dbReference type="OrthoDB" id="64893at2759"/>
<dbReference type="PANTHER" id="PTHR21113:SF4">
    <property type="entry name" value="CHITIN-BINDING TYPE-4 DOMAIN-CONTAINING PROTEIN"/>
    <property type="match status" value="1"/>
</dbReference>
<reference evidence="3 4" key="1">
    <citation type="journal article" date="2016" name="Genome Biol. Evol.">
        <title>Gene Family Evolution Reflects Adaptation to Soil Environmental Stressors in the Genome of the Collembolan Orchesella cincta.</title>
        <authorList>
            <person name="Faddeeva-Vakhrusheva A."/>
            <person name="Derks M.F."/>
            <person name="Anvar S.Y."/>
            <person name="Agamennone V."/>
            <person name="Suring W."/>
            <person name="Smit S."/>
            <person name="van Straalen N.M."/>
            <person name="Roelofs D."/>
        </authorList>
    </citation>
    <scope>NUCLEOTIDE SEQUENCE [LARGE SCALE GENOMIC DNA]</scope>
    <source>
        <tissue evidence="3">Mixed pool</tissue>
    </source>
</reference>
<dbReference type="AlphaFoldDB" id="A0A1D2M3E0"/>
<dbReference type="InterPro" id="IPR004302">
    <property type="entry name" value="Cellulose/chitin-bd_N"/>
</dbReference>
<feature type="chain" id="PRO_5008903428" description="Chitin-binding type-4 domain-containing protein" evidence="1">
    <location>
        <begin position="24"/>
        <end position="224"/>
    </location>
</feature>
<proteinExistence type="predicted"/>
<feature type="signal peptide" evidence="1">
    <location>
        <begin position="1"/>
        <end position="23"/>
    </location>
</feature>
<evidence type="ECO:0000259" key="2">
    <source>
        <dbReference type="Pfam" id="PF03067"/>
    </source>
</evidence>
<dbReference type="OMA" id="SSMWRHG"/>
<evidence type="ECO:0000256" key="1">
    <source>
        <dbReference type="SAM" id="SignalP"/>
    </source>
</evidence>
<gene>
    <name evidence="3" type="ORF">Ocin01_19228</name>
</gene>
<organism evidence="3 4">
    <name type="scientific">Orchesella cincta</name>
    <name type="common">Springtail</name>
    <name type="synonym">Podura cincta</name>
    <dbReference type="NCBI Taxonomy" id="48709"/>
    <lineage>
        <taxon>Eukaryota</taxon>
        <taxon>Metazoa</taxon>
        <taxon>Ecdysozoa</taxon>
        <taxon>Arthropoda</taxon>
        <taxon>Hexapoda</taxon>
        <taxon>Collembola</taxon>
        <taxon>Entomobryomorpha</taxon>
        <taxon>Entomobryoidea</taxon>
        <taxon>Orchesellidae</taxon>
        <taxon>Orchesellinae</taxon>
        <taxon>Orchesella</taxon>
    </lineage>
</organism>
<accession>A0A1D2M3E0</accession>
<protein>
    <recommendedName>
        <fullName evidence="2">Chitin-binding type-4 domain-containing protein</fullName>
    </recommendedName>
</protein>
<dbReference type="EMBL" id="LJIJ01005275">
    <property type="protein sequence ID" value="ODM87454.1"/>
    <property type="molecule type" value="Genomic_DNA"/>
</dbReference>
<comment type="caution">
    <text evidence="3">The sequence shown here is derived from an EMBL/GenBank/DDBJ whole genome shotgun (WGS) entry which is preliminary data.</text>
</comment>
<sequence length="224" mass="25039">MSRVIILTSSAILLLSYINSVYPHGRLMEPPSRSSLWHFEEYEEFNPPINYDDTQLFCGSKEVQYNENGGRCGECGDAWNQTKPRDNENGGLYGNGLIVRNYTRGQNISVAVELTAPHLGHFEFKVCPLRSSSDVEEQSCFDRYPLQILQESGTEFDNEFPIDNGLGWVNVTATLPSDVTCEHCSLLWYYKTGNSWGDCGNGTEAIGCGPQEEFRGCADVTILP</sequence>